<feature type="region of interest" description="Disordered" evidence="2">
    <location>
        <begin position="191"/>
        <end position="256"/>
    </location>
</feature>
<reference evidence="4 5" key="1">
    <citation type="submission" date="2022-06" db="EMBL/GenBank/DDBJ databases">
        <title>Halomicroarcula sp. a new haloarchaeum isolate from saline soil.</title>
        <authorList>
            <person name="Strakova D."/>
            <person name="Galisteo C."/>
            <person name="Sanchez-Porro C."/>
            <person name="Ventosa A."/>
        </authorList>
    </citation>
    <scope>NUCLEOTIDE SEQUENCE [LARGE SCALE GENOMIC DNA]</scope>
    <source>
        <strain evidence="4 5">S3CR25-11</strain>
    </source>
</reference>
<feature type="domain" description="DUF7096" evidence="3">
    <location>
        <begin position="36"/>
        <end position="190"/>
    </location>
</feature>
<feature type="compositionally biased region" description="Low complexity" evidence="2">
    <location>
        <begin position="239"/>
        <end position="256"/>
    </location>
</feature>
<organism evidence="4 5">
    <name type="scientific">Haloarcula onubensis</name>
    <dbReference type="NCBI Taxonomy" id="2950539"/>
    <lineage>
        <taxon>Archaea</taxon>
        <taxon>Methanobacteriati</taxon>
        <taxon>Methanobacteriota</taxon>
        <taxon>Stenosarchaea group</taxon>
        <taxon>Halobacteria</taxon>
        <taxon>Halobacteriales</taxon>
        <taxon>Haloarculaceae</taxon>
        <taxon>Haloarcula</taxon>
    </lineage>
</organism>
<comment type="caution">
    <text evidence="4">The sequence shown here is derived from an EMBL/GenBank/DDBJ whole genome shotgun (WGS) entry which is preliminary data.</text>
</comment>
<dbReference type="InterPro" id="IPR055522">
    <property type="entry name" value="DUF7096"/>
</dbReference>
<dbReference type="Proteomes" id="UP001268864">
    <property type="component" value="Unassembled WGS sequence"/>
</dbReference>
<evidence type="ECO:0000256" key="1">
    <source>
        <dbReference type="SAM" id="Coils"/>
    </source>
</evidence>
<name>A0ABU2FP69_9EURY</name>
<feature type="coiled-coil region" evidence="1">
    <location>
        <begin position="84"/>
        <end position="111"/>
    </location>
</feature>
<dbReference type="Pfam" id="PF23379">
    <property type="entry name" value="DUF7096"/>
    <property type="match status" value="1"/>
</dbReference>
<dbReference type="EMBL" id="JAMQOS010000003">
    <property type="protein sequence ID" value="MDS0282550.1"/>
    <property type="molecule type" value="Genomic_DNA"/>
</dbReference>
<proteinExistence type="predicted"/>
<gene>
    <name evidence="4" type="ORF">NDI86_10480</name>
</gene>
<protein>
    <recommendedName>
        <fullName evidence="3">DUF7096 domain-containing protein</fullName>
    </recommendedName>
</protein>
<evidence type="ECO:0000256" key="2">
    <source>
        <dbReference type="SAM" id="MobiDB-lite"/>
    </source>
</evidence>
<sequence length="256" mass="26006">MQRTTSAVVALCLVVSALAAVPFVMAQETGTEQATENATHDAGVAPGAQLSGIVAVGEAELDGDIEERAYGIRVARANSSDARAAVVADQLDRTDERIATLEQRRQALDRARENGTLSEGEYRARVAALHAESRTAQRMVNRTNETASELPAETLAANGVDVTAIRTLSNRAANLTGPETAAIARSIAGEGVGQPARPDAANNATSGADRGDAAGNRTSGGPDGGDSDTGETAPDGQGPAESSAGTSETTTPAVQG</sequence>
<keyword evidence="1" id="KW-0175">Coiled coil</keyword>
<evidence type="ECO:0000259" key="3">
    <source>
        <dbReference type="Pfam" id="PF23379"/>
    </source>
</evidence>
<dbReference type="RefSeq" id="WP_310900379.1">
    <property type="nucleotide sequence ID" value="NZ_JAMQOS010000003.1"/>
</dbReference>
<evidence type="ECO:0000313" key="5">
    <source>
        <dbReference type="Proteomes" id="UP001268864"/>
    </source>
</evidence>
<evidence type="ECO:0000313" key="4">
    <source>
        <dbReference type="EMBL" id="MDS0282550.1"/>
    </source>
</evidence>
<accession>A0ABU2FP69</accession>
<keyword evidence="5" id="KW-1185">Reference proteome</keyword>